<dbReference type="EMBL" id="JBHTKJ010000001">
    <property type="protein sequence ID" value="MFD1037012.1"/>
    <property type="molecule type" value="Genomic_DNA"/>
</dbReference>
<comment type="cofactor">
    <cofactor evidence="3">
        <name>Cu cation</name>
        <dbReference type="ChEBI" id="CHEBI:23378"/>
    </cofactor>
    <text evidence="3">Binds 1 copper ion per subunit.</text>
</comment>
<dbReference type="InterPro" id="IPR036423">
    <property type="entry name" value="SOD-like_Cu/Zn_dom_sf"/>
</dbReference>
<dbReference type="Gene3D" id="2.60.40.200">
    <property type="entry name" value="Superoxide dismutase, copper/zinc binding domain"/>
    <property type="match status" value="1"/>
</dbReference>
<dbReference type="RefSeq" id="WP_390358706.1">
    <property type="nucleotide sequence ID" value="NZ_JBHTKJ010000001.1"/>
</dbReference>
<keyword evidence="3" id="KW-0186">Copper</keyword>
<evidence type="ECO:0000256" key="3">
    <source>
        <dbReference type="RuleBase" id="RU000393"/>
    </source>
</evidence>
<comment type="similarity">
    <text evidence="1 3">Belongs to the Cu-Zn superoxide dismutase family.</text>
</comment>
<evidence type="ECO:0000313" key="6">
    <source>
        <dbReference type="EMBL" id="MFD1037012.1"/>
    </source>
</evidence>
<dbReference type="Pfam" id="PF00080">
    <property type="entry name" value="Sod_Cu"/>
    <property type="match status" value="1"/>
</dbReference>
<comment type="function">
    <text evidence="2">Destroys radicals which are normally produced within the cells and which are toxic to biological systems. May play a role in favoring mycobacterial survival in phagocytes.</text>
</comment>
<keyword evidence="7" id="KW-1185">Reference proteome</keyword>
<feature type="domain" description="Superoxide dismutase copper/zinc binding" evidence="5">
    <location>
        <begin position="64"/>
        <end position="195"/>
    </location>
</feature>
<evidence type="ECO:0000259" key="5">
    <source>
        <dbReference type="Pfam" id="PF00080"/>
    </source>
</evidence>
<comment type="catalytic activity">
    <reaction evidence="3">
        <text>2 superoxide + 2 H(+) = H2O2 + O2</text>
        <dbReference type="Rhea" id="RHEA:20696"/>
        <dbReference type="ChEBI" id="CHEBI:15378"/>
        <dbReference type="ChEBI" id="CHEBI:15379"/>
        <dbReference type="ChEBI" id="CHEBI:16240"/>
        <dbReference type="ChEBI" id="CHEBI:18421"/>
        <dbReference type="EC" id="1.15.1.1"/>
    </reaction>
</comment>
<keyword evidence="3" id="KW-0862">Zinc</keyword>
<comment type="cofactor">
    <cofactor evidence="3">
        <name>Zn(2+)</name>
        <dbReference type="ChEBI" id="CHEBI:29105"/>
    </cofactor>
    <text evidence="3">Binds 1 zinc ion per subunit.</text>
</comment>
<dbReference type="EC" id="1.15.1.1" evidence="3"/>
<feature type="chain" id="PRO_5046047097" description="Superoxide dismutase [Cu-Zn]" evidence="4">
    <location>
        <begin position="22"/>
        <end position="197"/>
    </location>
</feature>
<proteinExistence type="inferred from homology"/>
<dbReference type="Proteomes" id="UP001597040">
    <property type="component" value="Unassembled WGS sequence"/>
</dbReference>
<name>A0ABW3LH30_9BACI</name>
<keyword evidence="3" id="KW-0560">Oxidoreductase</keyword>
<evidence type="ECO:0000256" key="4">
    <source>
        <dbReference type="SAM" id="SignalP"/>
    </source>
</evidence>
<sequence length="197" mass="21198">MKRWHVFLFMIAFIIVLSACAGMDNGQDNQEHGEEPGIETIGNLSEENEEVQVTLVDNTEEEIGMATLTQKPNGVNIRLEASNLPPGIHGFHIHEKGICEAPSFESAGEHFNPTNAKHGFDHPEGPHAGDLPNIDVAEDGTVMVEVLADMVTLEEGKDNSLLKEDGTALMIHAKADDYKSQPSGDAGDRIACGVISG</sequence>
<evidence type="ECO:0000313" key="7">
    <source>
        <dbReference type="Proteomes" id="UP001597040"/>
    </source>
</evidence>
<feature type="signal peptide" evidence="4">
    <location>
        <begin position="1"/>
        <end position="21"/>
    </location>
</feature>
<reference evidence="7" key="1">
    <citation type="journal article" date="2019" name="Int. J. Syst. Evol. Microbiol.">
        <title>The Global Catalogue of Microorganisms (GCM) 10K type strain sequencing project: providing services to taxonomists for standard genome sequencing and annotation.</title>
        <authorList>
            <consortium name="The Broad Institute Genomics Platform"/>
            <consortium name="The Broad Institute Genome Sequencing Center for Infectious Disease"/>
            <person name="Wu L."/>
            <person name="Ma J."/>
        </authorList>
    </citation>
    <scope>NUCLEOTIDE SEQUENCE [LARGE SCALE GENOMIC DNA]</scope>
    <source>
        <strain evidence="7">CCUG 56754</strain>
    </source>
</reference>
<protein>
    <recommendedName>
        <fullName evidence="3">Superoxide dismutase [Cu-Zn]</fullName>
        <ecNumber evidence="3">1.15.1.1</ecNumber>
    </recommendedName>
</protein>
<accession>A0ABW3LH30</accession>
<dbReference type="PANTHER" id="PTHR10003">
    <property type="entry name" value="SUPEROXIDE DISMUTASE CU-ZN -RELATED"/>
    <property type="match status" value="1"/>
</dbReference>
<dbReference type="PROSITE" id="PS51257">
    <property type="entry name" value="PROKAR_LIPOPROTEIN"/>
    <property type="match status" value="1"/>
</dbReference>
<gene>
    <name evidence="6" type="ORF">ACFQ3N_01035</name>
</gene>
<evidence type="ECO:0000256" key="1">
    <source>
        <dbReference type="ARBA" id="ARBA00010457"/>
    </source>
</evidence>
<dbReference type="InterPro" id="IPR018152">
    <property type="entry name" value="SOD_Cu/Zn_BS"/>
</dbReference>
<dbReference type="CDD" id="cd00305">
    <property type="entry name" value="Cu-Zn_Superoxide_Dismutase"/>
    <property type="match status" value="1"/>
</dbReference>
<keyword evidence="3" id="KW-0479">Metal-binding</keyword>
<organism evidence="6 7">
    <name type="scientific">Virgibacillus byunsanensis</name>
    <dbReference type="NCBI Taxonomy" id="570945"/>
    <lineage>
        <taxon>Bacteria</taxon>
        <taxon>Bacillati</taxon>
        <taxon>Bacillota</taxon>
        <taxon>Bacilli</taxon>
        <taxon>Bacillales</taxon>
        <taxon>Bacillaceae</taxon>
        <taxon>Virgibacillus</taxon>
    </lineage>
</organism>
<dbReference type="PROSITE" id="PS00332">
    <property type="entry name" value="SOD_CU_ZN_2"/>
    <property type="match status" value="1"/>
</dbReference>
<dbReference type="InterPro" id="IPR024134">
    <property type="entry name" value="SOD_Cu/Zn_/chaperone"/>
</dbReference>
<evidence type="ECO:0000256" key="2">
    <source>
        <dbReference type="ARBA" id="ARBA00024900"/>
    </source>
</evidence>
<comment type="caution">
    <text evidence="6">The sequence shown here is derived from an EMBL/GenBank/DDBJ whole genome shotgun (WGS) entry which is preliminary data.</text>
</comment>
<dbReference type="SUPFAM" id="SSF49329">
    <property type="entry name" value="Cu,Zn superoxide dismutase-like"/>
    <property type="match status" value="1"/>
</dbReference>
<dbReference type="PRINTS" id="PR00068">
    <property type="entry name" value="CUZNDISMTASE"/>
</dbReference>
<dbReference type="InterPro" id="IPR001424">
    <property type="entry name" value="SOD_Cu_Zn_dom"/>
</dbReference>
<keyword evidence="4" id="KW-0732">Signal</keyword>